<dbReference type="Proteomes" id="UP000054537">
    <property type="component" value="Unassembled WGS sequence"/>
</dbReference>
<dbReference type="AlphaFoldDB" id="A0A0A6XDZ3"/>
<organism evidence="3 4">
    <name type="scientific">Actinoplanes utahensis</name>
    <dbReference type="NCBI Taxonomy" id="1869"/>
    <lineage>
        <taxon>Bacteria</taxon>
        <taxon>Bacillati</taxon>
        <taxon>Actinomycetota</taxon>
        <taxon>Actinomycetes</taxon>
        <taxon>Micromonosporales</taxon>
        <taxon>Micromonosporaceae</taxon>
        <taxon>Actinoplanes</taxon>
    </lineage>
</organism>
<keyword evidence="3" id="KW-0560">Oxidoreductase</keyword>
<keyword evidence="4" id="KW-1185">Reference proteome</keyword>
<evidence type="ECO:0000259" key="2">
    <source>
        <dbReference type="Pfam" id="PF00296"/>
    </source>
</evidence>
<reference evidence="3 4" key="1">
    <citation type="submission" date="2014-10" db="EMBL/GenBank/DDBJ databases">
        <title>Draft genome sequence of Actinoplanes utahensis NRRL 12052.</title>
        <authorList>
            <person name="Velasco-Bucheli B."/>
            <person name="del Cerro C."/>
            <person name="Hormigo D."/>
            <person name="Garcia J.L."/>
            <person name="Acebal C."/>
            <person name="Arroyo M."/>
            <person name="de la Mata I."/>
        </authorList>
    </citation>
    <scope>NUCLEOTIDE SEQUENCE [LARGE SCALE GENOMIC DNA]</scope>
    <source>
        <strain evidence="3 4">NRRL 12052</strain>
    </source>
</reference>
<protein>
    <submittedName>
        <fullName evidence="3">Monooxygenase</fullName>
    </submittedName>
</protein>
<dbReference type="OrthoDB" id="9780518at2"/>
<evidence type="ECO:0000256" key="1">
    <source>
        <dbReference type="ARBA" id="ARBA00007789"/>
    </source>
</evidence>
<dbReference type="InterPro" id="IPR011251">
    <property type="entry name" value="Luciferase-like_dom"/>
</dbReference>
<evidence type="ECO:0000313" key="3">
    <source>
        <dbReference type="EMBL" id="KHD78282.1"/>
    </source>
</evidence>
<dbReference type="GO" id="GO:0004497">
    <property type="term" value="F:monooxygenase activity"/>
    <property type="evidence" value="ECO:0007669"/>
    <property type="project" value="UniProtKB-KW"/>
</dbReference>
<name>A0A0A6XDZ3_ACTUT</name>
<dbReference type="PANTHER" id="PTHR30137">
    <property type="entry name" value="LUCIFERASE-LIKE MONOOXYGENASE"/>
    <property type="match status" value="1"/>
</dbReference>
<dbReference type="EMBL" id="JRTT01000005">
    <property type="protein sequence ID" value="KHD78282.1"/>
    <property type="molecule type" value="Genomic_DNA"/>
</dbReference>
<dbReference type="PANTHER" id="PTHR30137:SF6">
    <property type="entry name" value="LUCIFERASE-LIKE MONOOXYGENASE"/>
    <property type="match status" value="1"/>
</dbReference>
<dbReference type="STRING" id="1869.MB27_05410"/>
<keyword evidence="3" id="KW-0503">Monooxygenase</keyword>
<evidence type="ECO:0000313" key="4">
    <source>
        <dbReference type="Proteomes" id="UP000054537"/>
    </source>
</evidence>
<dbReference type="RefSeq" id="WP_043522944.1">
    <property type="nucleotide sequence ID" value="NZ_BAABKU010000002.1"/>
</dbReference>
<gene>
    <name evidence="3" type="ORF">MB27_05410</name>
</gene>
<accession>A0A0A6XDZ3</accession>
<comment type="similarity">
    <text evidence="1">To bacterial alkanal monooxygenase alpha and beta chains.</text>
</comment>
<dbReference type="Pfam" id="PF00296">
    <property type="entry name" value="Bac_luciferase"/>
    <property type="match status" value="1"/>
</dbReference>
<dbReference type="GO" id="GO:0005829">
    <property type="term" value="C:cytosol"/>
    <property type="evidence" value="ECO:0007669"/>
    <property type="project" value="TreeGrafter"/>
</dbReference>
<dbReference type="SUPFAM" id="SSF51679">
    <property type="entry name" value="Bacterial luciferase-like"/>
    <property type="match status" value="1"/>
</dbReference>
<proteinExistence type="predicted"/>
<dbReference type="InterPro" id="IPR050766">
    <property type="entry name" value="Bact_Lucif_Oxidored"/>
</dbReference>
<dbReference type="NCBIfam" id="TIGR03558">
    <property type="entry name" value="oxido_grp_1"/>
    <property type="match status" value="1"/>
</dbReference>
<dbReference type="GO" id="GO:0016705">
    <property type="term" value="F:oxidoreductase activity, acting on paired donors, with incorporation or reduction of molecular oxygen"/>
    <property type="evidence" value="ECO:0007669"/>
    <property type="project" value="InterPro"/>
</dbReference>
<dbReference type="Gene3D" id="3.20.20.30">
    <property type="entry name" value="Luciferase-like domain"/>
    <property type="match status" value="1"/>
</dbReference>
<dbReference type="InterPro" id="IPR036661">
    <property type="entry name" value="Luciferase-like_sf"/>
</dbReference>
<comment type="caution">
    <text evidence="3">The sequence shown here is derived from an EMBL/GenBank/DDBJ whole genome shotgun (WGS) entry which is preliminary data.</text>
</comment>
<dbReference type="InterPro" id="IPR019949">
    <property type="entry name" value="CmoO-like"/>
</dbReference>
<dbReference type="eggNOG" id="COG2141">
    <property type="taxonomic scope" value="Bacteria"/>
</dbReference>
<feature type="domain" description="Luciferase-like" evidence="2">
    <location>
        <begin position="1"/>
        <end position="291"/>
    </location>
</feature>
<sequence>MQLSILDQSMIPEGSTPTQALTNTIALARAADALGYHRYWLAEHHATASFASPAPEIMTARLSAETTGLRIGSGGVLLPYYSPFKVAETFRVLQALAPGRVDLGIGRGAGATARDARLLNPALGHSSDHAFAEQVSATRAFLGERGDQDGIMPSVDGMPEIWLLGASSSSAALAGRLGLPYSFAHFGRPEIVAEAVRTYRHSFDSRGGGSPRVMVGIGVYCAPTRAEAERVFASQRLFRQRMTRGDLRPVPAPETALAQLHGRPEIPRTSGPEWPPYAVGSSADVAEQLTAMAAAVGIDEFVVLSTIHGHEDRVRSYALLAEALGVRPRRVAATQDA</sequence>